<dbReference type="GO" id="GO:0052621">
    <property type="term" value="F:diguanylate cyclase activity"/>
    <property type="evidence" value="ECO:0007669"/>
    <property type="project" value="UniProtKB-EC"/>
</dbReference>
<dbReference type="EC" id="2.7.7.65" evidence="3"/>
<comment type="caution">
    <text evidence="6">The sequence shown here is derived from an EMBL/GenBank/DDBJ whole genome shotgun (WGS) entry which is preliminary data.</text>
</comment>
<dbReference type="CDD" id="cd01949">
    <property type="entry name" value="GGDEF"/>
    <property type="match status" value="1"/>
</dbReference>
<dbReference type="SMART" id="SM00267">
    <property type="entry name" value="GGDEF"/>
    <property type="match status" value="1"/>
</dbReference>
<evidence type="ECO:0000256" key="2">
    <source>
        <dbReference type="ARBA" id="ARBA00004665"/>
    </source>
</evidence>
<reference evidence="6 7" key="1">
    <citation type="submission" date="2018-03" db="EMBL/GenBank/DDBJ databases">
        <title>Draft genome sequence of the first documented clinical Siccibacter turicensis isolate in Austria.</title>
        <authorList>
            <person name="Lepuschitz S."/>
            <person name="Pekard-Amenitsch S."/>
            <person name="Haunold R."/>
            <person name="Schill S."/>
            <person name="Mach R."/>
            <person name="Allerberger F."/>
            <person name="Ruppitsch W."/>
            <person name="Forsythe S.J."/>
        </authorList>
    </citation>
    <scope>NUCLEOTIDE SEQUENCE [LARGE SCALE GENOMIC DNA]</scope>
    <source>
        <strain evidence="6 7">6100069499-17</strain>
    </source>
</reference>
<dbReference type="PANTHER" id="PTHR43102">
    <property type="entry name" value="SLR1143 PROTEIN"/>
    <property type="match status" value="1"/>
</dbReference>
<organism evidence="6 7">
    <name type="scientific">Siccibacter turicensis</name>
    <dbReference type="NCBI Taxonomy" id="357233"/>
    <lineage>
        <taxon>Bacteria</taxon>
        <taxon>Pseudomonadati</taxon>
        <taxon>Pseudomonadota</taxon>
        <taxon>Gammaproteobacteria</taxon>
        <taxon>Enterobacterales</taxon>
        <taxon>Enterobacteriaceae</taxon>
        <taxon>Siccibacter</taxon>
    </lineage>
</organism>
<proteinExistence type="predicted"/>
<dbReference type="EMBL" id="PYEP01000007">
    <property type="protein sequence ID" value="PSN06692.1"/>
    <property type="molecule type" value="Genomic_DNA"/>
</dbReference>
<dbReference type="Pfam" id="PF00990">
    <property type="entry name" value="GGDEF"/>
    <property type="match status" value="1"/>
</dbReference>
<keyword evidence="7" id="KW-1185">Reference proteome</keyword>
<dbReference type="Gene3D" id="3.30.450.40">
    <property type="match status" value="1"/>
</dbReference>
<evidence type="ECO:0000256" key="3">
    <source>
        <dbReference type="ARBA" id="ARBA00012528"/>
    </source>
</evidence>
<dbReference type="PANTHER" id="PTHR43102:SF2">
    <property type="entry name" value="GAF DOMAIN-CONTAINING PROTEIN"/>
    <property type="match status" value="1"/>
</dbReference>
<dbReference type="FunFam" id="3.30.70.270:FF:000001">
    <property type="entry name" value="Diguanylate cyclase domain protein"/>
    <property type="match status" value="1"/>
</dbReference>
<dbReference type="InterPro" id="IPR029016">
    <property type="entry name" value="GAF-like_dom_sf"/>
</dbReference>
<comment type="catalytic activity">
    <reaction evidence="4">
        <text>2 GTP = 3',3'-c-di-GMP + 2 diphosphate</text>
        <dbReference type="Rhea" id="RHEA:24898"/>
        <dbReference type="ChEBI" id="CHEBI:33019"/>
        <dbReference type="ChEBI" id="CHEBI:37565"/>
        <dbReference type="ChEBI" id="CHEBI:58805"/>
        <dbReference type="EC" id="2.7.7.65"/>
    </reaction>
</comment>
<evidence type="ECO:0000256" key="4">
    <source>
        <dbReference type="ARBA" id="ARBA00034247"/>
    </source>
</evidence>
<dbReference type="Pfam" id="PF01590">
    <property type="entry name" value="GAF"/>
    <property type="match status" value="1"/>
</dbReference>
<dbReference type="SUPFAM" id="SSF55781">
    <property type="entry name" value="GAF domain-like"/>
    <property type="match status" value="1"/>
</dbReference>
<evidence type="ECO:0000256" key="1">
    <source>
        <dbReference type="ARBA" id="ARBA00001946"/>
    </source>
</evidence>
<accession>A0A2P8VGQ2</accession>
<dbReference type="InterPro" id="IPR043128">
    <property type="entry name" value="Rev_trsase/Diguanyl_cyclase"/>
</dbReference>
<evidence type="ECO:0000313" key="6">
    <source>
        <dbReference type="EMBL" id="PSN06692.1"/>
    </source>
</evidence>
<comment type="cofactor">
    <cofactor evidence="1">
        <name>Mg(2+)</name>
        <dbReference type="ChEBI" id="CHEBI:18420"/>
    </cofactor>
</comment>
<gene>
    <name evidence="6" type="ORF">C7G83_16930</name>
</gene>
<dbReference type="PROSITE" id="PS50887">
    <property type="entry name" value="GGDEF"/>
    <property type="match status" value="1"/>
</dbReference>
<name>A0A2P8VGQ2_9ENTR</name>
<dbReference type="SMART" id="SM00065">
    <property type="entry name" value="GAF"/>
    <property type="match status" value="1"/>
</dbReference>
<protein>
    <recommendedName>
        <fullName evidence="3">diguanylate cyclase</fullName>
        <ecNumber evidence="3">2.7.7.65</ecNumber>
    </recommendedName>
</protein>
<dbReference type="InterPro" id="IPR029787">
    <property type="entry name" value="Nucleotide_cyclase"/>
</dbReference>
<dbReference type="InterPro" id="IPR003018">
    <property type="entry name" value="GAF"/>
</dbReference>
<dbReference type="STRING" id="1388748.GCA_000463155_00888"/>
<sequence>MKIPATPYNEAERLRSVQESGLLDSGPSERFDRLTRLARRLFNAPVALVSLVDQERLWFKSCDGYCVQEVPRDISFCAHAILKNEPLIVPDTHQDERFFDNPLVTGETNVRFYAGCPVRLPDGATAGSFCIIDNVPREFGAEEVAMLKDLAAIVEDEFAVVNAATTDELTGLLNRRGFKDMATYAFSSSRRRAEPLTLACIDLDKFKAINDTWGHKEGDDALLAMAELMKGSFRGADLLARQGGDEFAILFADTDEKGAWIAMQYLTEKVNAFNACTERPWRLNFSWGVTEYDEIEHGSLAALFQTADQRLYHMKAKREKGEPDAS</sequence>
<dbReference type="Gene3D" id="3.30.70.270">
    <property type="match status" value="1"/>
</dbReference>
<dbReference type="Proteomes" id="UP000240212">
    <property type="component" value="Unassembled WGS sequence"/>
</dbReference>
<evidence type="ECO:0000259" key="5">
    <source>
        <dbReference type="PROSITE" id="PS50887"/>
    </source>
</evidence>
<dbReference type="NCBIfam" id="TIGR00254">
    <property type="entry name" value="GGDEF"/>
    <property type="match status" value="1"/>
</dbReference>
<comment type="pathway">
    <text evidence="2">Purine metabolism; 3',5'-cyclic di-GMP biosynthesis.</text>
</comment>
<dbReference type="SUPFAM" id="SSF55073">
    <property type="entry name" value="Nucleotide cyclase"/>
    <property type="match status" value="1"/>
</dbReference>
<dbReference type="AlphaFoldDB" id="A0A2P8VGQ2"/>
<dbReference type="RefSeq" id="WP_106878073.1">
    <property type="nucleotide sequence ID" value="NZ_JBOIPK010000006.1"/>
</dbReference>
<evidence type="ECO:0000313" key="7">
    <source>
        <dbReference type="Proteomes" id="UP000240212"/>
    </source>
</evidence>
<feature type="domain" description="GGDEF" evidence="5">
    <location>
        <begin position="194"/>
        <end position="326"/>
    </location>
</feature>
<dbReference type="OrthoDB" id="9812358at2"/>
<dbReference type="InterPro" id="IPR000160">
    <property type="entry name" value="GGDEF_dom"/>
</dbReference>